<proteinExistence type="predicted"/>
<evidence type="ECO:0000256" key="1">
    <source>
        <dbReference type="SAM" id="Phobius"/>
    </source>
</evidence>
<dbReference type="OrthoDB" id="116380at2759"/>
<feature type="transmembrane region" description="Helical" evidence="1">
    <location>
        <begin position="54"/>
        <end position="72"/>
    </location>
</feature>
<dbReference type="Gene3D" id="1.20.1110.10">
    <property type="entry name" value="Calcium-transporting ATPase, transmembrane domain"/>
    <property type="match status" value="1"/>
</dbReference>
<accession>A0A3L6TC50</accession>
<organism evidence="2 3">
    <name type="scientific">Panicum miliaceum</name>
    <name type="common">Proso millet</name>
    <name type="synonym">Broomcorn millet</name>
    <dbReference type="NCBI Taxonomy" id="4540"/>
    <lineage>
        <taxon>Eukaryota</taxon>
        <taxon>Viridiplantae</taxon>
        <taxon>Streptophyta</taxon>
        <taxon>Embryophyta</taxon>
        <taxon>Tracheophyta</taxon>
        <taxon>Spermatophyta</taxon>
        <taxon>Magnoliopsida</taxon>
        <taxon>Liliopsida</taxon>
        <taxon>Poales</taxon>
        <taxon>Poaceae</taxon>
        <taxon>PACMAD clade</taxon>
        <taxon>Panicoideae</taxon>
        <taxon>Panicodae</taxon>
        <taxon>Paniceae</taxon>
        <taxon>Panicinae</taxon>
        <taxon>Panicum</taxon>
        <taxon>Panicum sect. Panicum</taxon>
    </lineage>
</organism>
<gene>
    <name evidence="2" type="ORF">C2845_PM03G31200</name>
</gene>
<keyword evidence="1" id="KW-1133">Transmembrane helix</keyword>
<feature type="transmembrane region" description="Helical" evidence="1">
    <location>
        <begin position="23"/>
        <end position="42"/>
    </location>
</feature>
<dbReference type="STRING" id="4540.A0A3L6TC50"/>
<keyword evidence="1" id="KW-0472">Membrane</keyword>
<dbReference type="Proteomes" id="UP000275267">
    <property type="component" value="Unassembled WGS sequence"/>
</dbReference>
<protein>
    <submittedName>
        <fullName evidence="2">Plasma membrane ATPase-like</fullName>
    </submittedName>
</protein>
<evidence type="ECO:0000313" key="3">
    <source>
        <dbReference type="Proteomes" id="UP000275267"/>
    </source>
</evidence>
<sequence>MRNTDFFTNTFGVRSLHDNRDEMMSALYLQVSIIIEALIFVMRSHGWCFIEMPVLLLCAAFVVAHILWPLWWRCTPTIRFAHIHGVGWGWADAISSYSTVSAEHVQVRHPVCAESTGLASGDQLEWYVSMVISDIDVCPEIA</sequence>
<comment type="caution">
    <text evidence="2">The sequence shown here is derived from an EMBL/GenBank/DDBJ whole genome shotgun (WGS) entry which is preliminary data.</text>
</comment>
<keyword evidence="1" id="KW-0812">Transmembrane</keyword>
<evidence type="ECO:0000313" key="2">
    <source>
        <dbReference type="EMBL" id="RLN35831.1"/>
    </source>
</evidence>
<dbReference type="EMBL" id="PQIB02000002">
    <property type="protein sequence ID" value="RLN35831.1"/>
    <property type="molecule type" value="Genomic_DNA"/>
</dbReference>
<dbReference type="AlphaFoldDB" id="A0A3L6TC50"/>
<name>A0A3L6TC50_PANMI</name>
<keyword evidence="3" id="KW-1185">Reference proteome</keyword>
<reference evidence="3" key="1">
    <citation type="journal article" date="2019" name="Nat. Commun.">
        <title>The genome of broomcorn millet.</title>
        <authorList>
            <person name="Zou C."/>
            <person name="Miki D."/>
            <person name="Li D."/>
            <person name="Tang Q."/>
            <person name="Xiao L."/>
            <person name="Rajput S."/>
            <person name="Deng P."/>
            <person name="Jia W."/>
            <person name="Huang R."/>
            <person name="Zhang M."/>
            <person name="Sun Y."/>
            <person name="Hu J."/>
            <person name="Fu X."/>
            <person name="Schnable P.S."/>
            <person name="Li F."/>
            <person name="Zhang H."/>
            <person name="Feng B."/>
            <person name="Zhu X."/>
            <person name="Liu R."/>
            <person name="Schnable J.C."/>
            <person name="Zhu J.-K."/>
            <person name="Zhang H."/>
        </authorList>
    </citation>
    <scope>NUCLEOTIDE SEQUENCE [LARGE SCALE GENOMIC DNA]</scope>
</reference>